<dbReference type="InterPro" id="IPR005482">
    <property type="entry name" value="Biotin_COase_C"/>
</dbReference>
<dbReference type="InterPro" id="IPR011761">
    <property type="entry name" value="ATP-grasp"/>
</dbReference>
<dbReference type="Pfam" id="PF00364">
    <property type="entry name" value="Biotin_lipoyl"/>
    <property type="match status" value="1"/>
</dbReference>
<comment type="caution">
    <text evidence="10">The sequence shown here is derived from an EMBL/GenBank/DDBJ whole genome shotgun (WGS) entry which is preliminary data.</text>
</comment>
<evidence type="ECO:0000256" key="4">
    <source>
        <dbReference type="ARBA" id="ARBA00022840"/>
    </source>
</evidence>
<dbReference type="Pfam" id="PF02786">
    <property type="entry name" value="CPSase_L_D2"/>
    <property type="match status" value="1"/>
</dbReference>
<organism evidence="10 11">
    <name type="scientific">Exophiala dermatitidis</name>
    <name type="common">Black yeast-like fungus</name>
    <name type="synonym">Wangiella dermatitidis</name>
    <dbReference type="NCBI Taxonomy" id="5970"/>
    <lineage>
        <taxon>Eukaryota</taxon>
        <taxon>Fungi</taxon>
        <taxon>Dikarya</taxon>
        <taxon>Ascomycota</taxon>
        <taxon>Pezizomycotina</taxon>
        <taxon>Eurotiomycetes</taxon>
        <taxon>Chaetothyriomycetidae</taxon>
        <taxon>Chaetothyriales</taxon>
        <taxon>Herpotrichiellaceae</taxon>
        <taxon>Exophiala</taxon>
    </lineage>
</organism>
<protein>
    <recommendedName>
        <fullName evidence="12">Pyruvate carboxylase</fullName>
    </recommendedName>
</protein>
<accession>A0AAN6EK77</accession>
<dbReference type="PROSITE" id="PS00867">
    <property type="entry name" value="CPSASE_2"/>
    <property type="match status" value="1"/>
</dbReference>
<dbReference type="Pfam" id="PF02785">
    <property type="entry name" value="Biotin_carb_C"/>
    <property type="match status" value="1"/>
</dbReference>
<evidence type="ECO:0000313" key="11">
    <source>
        <dbReference type="Proteomes" id="UP001161757"/>
    </source>
</evidence>
<dbReference type="GO" id="GO:0005524">
    <property type="term" value="F:ATP binding"/>
    <property type="evidence" value="ECO:0007669"/>
    <property type="project" value="UniProtKB-UniRule"/>
</dbReference>
<dbReference type="PANTHER" id="PTHR45007">
    <property type="entry name" value="CARBOXYLASE, PUTATIVE (AFU_ORTHOLOGUE AFUA_5G07570)-RELATED"/>
    <property type="match status" value="1"/>
</dbReference>
<dbReference type="Gene3D" id="2.40.50.100">
    <property type="match status" value="1"/>
</dbReference>
<dbReference type="PROSITE" id="PS50975">
    <property type="entry name" value="ATP_GRASP"/>
    <property type="match status" value="1"/>
</dbReference>
<keyword evidence="5" id="KW-0092">Biotin</keyword>
<evidence type="ECO:0000256" key="2">
    <source>
        <dbReference type="ARBA" id="ARBA00022598"/>
    </source>
</evidence>
<gene>
    <name evidence="10" type="ORF">HRR80_009072</name>
</gene>
<dbReference type="InterPro" id="IPR005481">
    <property type="entry name" value="BC-like_N"/>
</dbReference>
<evidence type="ECO:0000313" key="10">
    <source>
        <dbReference type="EMBL" id="KAJ8986767.1"/>
    </source>
</evidence>
<dbReference type="SMART" id="SM00878">
    <property type="entry name" value="Biotin_carb_C"/>
    <property type="match status" value="1"/>
</dbReference>
<dbReference type="FunFam" id="3.30.1490.20:FF:000003">
    <property type="entry name" value="acetyl-CoA carboxylase isoform X1"/>
    <property type="match status" value="1"/>
</dbReference>
<evidence type="ECO:0000256" key="5">
    <source>
        <dbReference type="ARBA" id="ARBA00023267"/>
    </source>
</evidence>
<feature type="domain" description="Lipoyl-binding" evidence="7">
    <location>
        <begin position="571"/>
        <end position="647"/>
    </location>
</feature>
<dbReference type="GO" id="GO:0016874">
    <property type="term" value="F:ligase activity"/>
    <property type="evidence" value="ECO:0007669"/>
    <property type="project" value="UniProtKB-KW"/>
</dbReference>
<dbReference type="InterPro" id="IPR011054">
    <property type="entry name" value="Rudment_hybrid_motif"/>
</dbReference>
<dbReference type="InterPro" id="IPR016185">
    <property type="entry name" value="PreATP-grasp_dom_sf"/>
</dbReference>
<dbReference type="InterPro" id="IPR000089">
    <property type="entry name" value="Biotin_lipoyl"/>
</dbReference>
<dbReference type="Gene3D" id="3.30.470.20">
    <property type="entry name" value="ATP-grasp fold, B domain"/>
    <property type="match status" value="1"/>
</dbReference>
<dbReference type="Pfam" id="PF00289">
    <property type="entry name" value="Biotin_carb_N"/>
    <property type="match status" value="1"/>
</dbReference>
<keyword evidence="3 6" id="KW-0547">Nucleotide-binding</keyword>
<keyword evidence="4 6" id="KW-0067">ATP-binding</keyword>
<dbReference type="InterPro" id="IPR011764">
    <property type="entry name" value="Biotin_carboxylation_dom"/>
</dbReference>
<dbReference type="SUPFAM" id="SSF56059">
    <property type="entry name" value="Glutathione synthetase ATP-binding domain-like"/>
    <property type="match status" value="1"/>
</dbReference>
<proteinExistence type="predicted"/>
<feature type="domain" description="Biotin carboxylation" evidence="9">
    <location>
        <begin position="5"/>
        <end position="452"/>
    </location>
</feature>
<name>A0AAN6EK77_EXODE</name>
<dbReference type="InterPro" id="IPR011053">
    <property type="entry name" value="Single_hybrid_motif"/>
</dbReference>
<reference evidence="10" key="1">
    <citation type="submission" date="2023-01" db="EMBL/GenBank/DDBJ databases">
        <title>Exophiala dermititidis isolated from Cystic Fibrosis Patient.</title>
        <authorList>
            <person name="Kurbessoian T."/>
            <person name="Crocker A."/>
            <person name="Murante D."/>
            <person name="Hogan D.A."/>
            <person name="Stajich J.E."/>
        </authorList>
    </citation>
    <scope>NUCLEOTIDE SEQUENCE</scope>
    <source>
        <strain evidence="10">Ex8</strain>
    </source>
</reference>
<evidence type="ECO:0000259" key="8">
    <source>
        <dbReference type="PROSITE" id="PS50975"/>
    </source>
</evidence>
<dbReference type="CDD" id="cd06850">
    <property type="entry name" value="biotinyl_domain"/>
    <property type="match status" value="1"/>
</dbReference>
<dbReference type="PROSITE" id="PS50979">
    <property type="entry name" value="BC"/>
    <property type="match status" value="1"/>
</dbReference>
<feature type="domain" description="ATP-grasp" evidence="8">
    <location>
        <begin position="119"/>
        <end position="314"/>
    </location>
</feature>
<dbReference type="AlphaFoldDB" id="A0AAN6EK77"/>
<dbReference type="GO" id="GO:0046872">
    <property type="term" value="F:metal ion binding"/>
    <property type="evidence" value="ECO:0007669"/>
    <property type="project" value="InterPro"/>
</dbReference>
<comment type="cofactor">
    <cofactor evidence="1">
        <name>biotin</name>
        <dbReference type="ChEBI" id="CHEBI:57586"/>
    </cofactor>
</comment>
<keyword evidence="2" id="KW-0436">Ligase</keyword>
<sequence>MSQRTINRLLVANRGEIAIRVLLSARELGIATIAIYTQDDPNHAAVADEAVLLDAPEDFIDINKIVRICRVQKADALHPAYGFLSENPSLVEQLTQAGITFVGPTAQMLRETGDKTHARSLAIRNGVPVLAASDGAISSLGDAKAFIHSVGYPVMIKAVDGGGGRGIRLVERAMDLESSFSRACGESPSGQVFLEKAAIDGFRHVEVQIIGDNYGEVTHLWERECSIQRRFQKVIELAPSMVTDRRVIQDVINGALRLARCIRYQSLGTLEFLVHESSGEYYFLEVNPRLQVEHTITEEVAGIDIVRSQLLLALGTPLADLDLPSRRFPDSTSMRQYAIELRVTAENAKKDFQLSMGRISRVILPEGQGVRVDTHLRQAENTTVGPAYDSLLAKLIIRASSFEVARVKAIRALLSFQITGVETNIPVLLGVLQSEDFTHGACSTRWLETNLPTVLHRGSEAISRYAQSKRAPLDLDSDNSESLTNAPGANGVLFRKGDRFKIRLEETKDSEATAVEEYLVKVDRIRTNNFPTEVCANVTLIPSARNLTQRNGIATVQSSMEASVASAAHPMGNISDPRHVCLPFSGQFLQLAVEEGDEVSENDLLCVVKQMKMELEVRAPNDAVVSWVCQVEEGETVKEGMLVCVLDWVDKNAGSQVGKAESLAKL</sequence>
<dbReference type="SUPFAM" id="SSF51230">
    <property type="entry name" value="Single hybrid motif"/>
    <property type="match status" value="1"/>
</dbReference>
<dbReference type="PROSITE" id="PS50968">
    <property type="entry name" value="BIOTINYL_LIPOYL"/>
    <property type="match status" value="1"/>
</dbReference>
<evidence type="ECO:0000259" key="7">
    <source>
        <dbReference type="PROSITE" id="PS50968"/>
    </source>
</evidence>
<evidence type="ECO:0000256" key="6">
    <source>
        <dbReference type="PROSITE-ProRule" id="PRU00409"/>
    </source>
</evidence>
<dbReference type="EMBL" id="JAJGCB010000031">
    <property type="protein sequence ID" value="KAJ8986767.1"/>
    <property type="molecule type" value="Genomic_DNA"/>
</dbReference>
<evidence type="ECO:0000256" key="3">
    <source>
        <dbReference type="ARBA" id="ARBA00022741"/>
    </source>
</evidence>
<evidence type="ECO:0000256" key="1">
    <source>
        <dbReference type="ARBA" id="ARBA00001953"/>
    </source>
</evidence>
<dbReference type="PANTHER" id="PTHR45007:SF1">
    <property type="entry name" value="CARBOXYLASE, PUTATIVE (AFU_ORTHOLOGUE AFUA_5G07570)-RELATED"/>
    <property type="match status" value="1"/>
</dbReference>
<dbReference type="InterPro" id="IPR005479">
    <property type="entry name" value="CPAse_ATP-bd"/>
</dbReference>
<dbReference type="SUPFAM" id="SSF51246">
    <property type="entry name" value="Rudiment single hybrid motif"/>
    <property type="match status" value="1"/>
</dbReference>
<evidence type="ECO:0000259" key="9">
    <source>
        <dbReference type="PROSITE" id="PS50979"/>
    </source>
</evidence>
<evidence type="ECO:0008006" key="12">
    <source>
        <dbReference type="Google" id="ProtNLM"/>
    </source>
</evidence>
<dbReference type="Proteomes" id="UP001161757">
    <property type="component" value="Unassembled WGS sequence"/>
</dbReference>
<dbReference type="SUPFAM" id="SSF52440">
    <property type="entry name" value="PreATP-grasp domain"/>
    <property type="match status" value="1"/>
</dbReference>